<evidence type="ECO:0000259" key="4">
    <source>
        <dbReference type="Pfam" id="PF02894"/>
    </source>
</evidence>
<feature type="domain" description="Gfo/Idh/MocA-like oxidoreductase N-terminal" evidence="3">
    <location>
        <begin position="6"/>
        <end position="123"/>
    </location>
</feature>
<evidence type="ECO:0000313" key="6">
    <source>
        <dbReference type="Proteomes" id="UP001589693"/>
    </source>
</evidence>
<dbReference type="Gene3D" id="3.30.360.10">
    <property type="entry name" value="Dihydrodipicolinate Reductase, domain 2"/>
    <property type="match status" value="1"/>
</dbReference>
<dbReference type="Gene3D" id="3.40.50.720">
    <property type="entry name" value="NAD(P)-binding Rossmann-like Domain"/>
    <property type="match status" value="1"/>
</dbReference>
<feature type="domain" description="Gfo/Idh/MocA-like oxidoreductase C-terminal" evidence="4">
    <location>
        <begin position="139"/>
        <end position="349"/>
    </location>
</feature>
<dbReference type="Pfam" id="PF02894">
    <property type="entry name" value="GFO_IDH_MocA_C"/>
    <property type="match status" value="1"/>
</dbReference>
<organism evidence="5 6">
    <name type="scientific">Allokutzneria oryzae</name>
    <dbReference type="NCBI Taxonomy" id="1378989"/>
    <lineage>
        <taxon>Bacteria</taxon>
        <taxon>Bacillati</taxon>
        <taxon>Actinomycetota</taxon>
        <taxon>Actinomycetes</taxon>
        <taxon>Pseudonocardiales</taxon>
        <taxon>Pseudonocardiaceae</taxon>
        <taxon>Allokutzneria</taxon>
    </lineage>
</organism>
<name>A0ABV5ZVE9_9PSEU</name>
<dbReference type="EMBL" id="JBHLZU010000010">
    <property type="protein sequence ID" value="MFB9904869.1"/>
    <property type="molecule type" value="Genomic_DNA"/>
</dbReference>
<dbReference type="PANTHER" id="PTHR43708">
    <property type="entry name" value="CONSERVED EXPRESSED OXIDOREDUCTASE (EUROFUNG)"/>
    <property type="match status" value="1"/>
</dbReference>
<comment type="caution">
    <text evidence="5">The sequence shown here is derived from an EMBL/GenBank/DDBJ whole genome shotgun (WGS) entry which is preliminary data.</text>
</comment>
<dbReference type="SUPFAM" id="SSF55347">
    <property type="entry name" value="Glyceraldehyde-3-phosphate dehydrogenase-like, C-terminal domain"/>
    <property type="match status" value="1"/>
</dbReference>
<keyword evidence="2" id="KW-0560">Oxidoreductase</keyword>
<evidence type="ECO:0000256" key="1">
    <source>
        <dbReference type="ARBA" id="ARBA00010928"/>
    </source>
</evidence>
<reference evidence="5 6" key="1">
    <citation type="submission" date="2024-09" db="EMBL/GenBank/DDBJ databases">
        <authorList>
            <person name="Sun Q."/>
            <person name="Mori K."/>
        </authorList>
    </citation>
    <scope>NUCLEOTIDE SEQUENCE [LARGE SCALE GENOMIC DNA]</scope>
    <source>
        <strain evidence="5 6">TBRC 7907</strain>
    </source>
</reference>
<gene>
    <name evidence="5" type="ORF">ACFFQA_13080</name>
</gene>
<dbReference type="InterPro" id="IPR051317">
    <property type="entry name" value="Gfo/Idh/MocA_oxidoreduct"/>
</dbReference>
<accession>A0ABV5ZVE9</accession>
<sequence length="356" mass="38814">MTSSLRAALVGYGLGGSAFHAPFLASTPGLVLGAVVTGNPERQTAARDRYPGTEVIGSLDELLTRADEFDLAVVTTPNRHHAANATALLEHGLPVVVDKPFAASLDDARALRETARSRNLMLAPFHNRRYDGDFLTVQRLLNEGRLGRALRFESRFERWRPDASVNRKEWKENADPANAGGITFDLGSHLIDQAVVLFGRPTHVHAEVLVRRETALVDDDVFIALTHDNGVRSHLWMSAIAADLGPRFRVLGDKAYYVKYGLDPQENALRAGEIPGGPGWGEEPESEWGRVGADRQSTVERTDPGAYQQFWSGIVTALRTNTPPPVTADDGVTVLEVIEAAYRAQASGRQEIPPVG</sequence>
<dbReference type="PANTHER" id="PTHR43708:SF5">
    <property type="entry name" value="CONSERVED EXPRESSED OXIDOREDUCTASE (EUROFUNG)-RELATED"/>
    <property type="match status" value="1"/>
</dbReference>
<dbReference type="InterPro" id="IPR036291">
    <property type="entry name" value="NAD(P)-bd_dom_sf"/>
</dbReference>
<protein>
    <submittedName>
        <fullName evidence="5">Gfo/Idh/MocA family oxidoreductase</fullName>
    </submittedName>
</protein>
<evidence type="ECO:0000259" key="3">
    <source>
        <dbReference type="Pfam" id="PF01408"/>
    </source>
</evidence>
<dbReference type="InterPro" id="IPR000683">
    <property type="entry name" value="Gfo/Idh/MocA-like_OxRdtase_N"/>
</dbReference>
<dbReference type="Proteomes" id="UP001589693">
    <property type="component" value="Unassembled WGS sequence"/>
</dbReference>
<dbReference type="SUPFAM" id="SSF51735">
    <property type="entry name" value="NAD(P)-binding Rossmann-fold domains"/>
    <property type="match status" value="1"/>
</dbReference>
<dbReference type="RefSeq" id="WP_377852067.1">
    <property type="nucleotide sequence ID" value="NZ_JBHLZU010000010.1"/>
</dbReference>
<dbReference type="Pfam" id="PF01408">
    <property type="entry name" value="GFO_IDH_MocA"/>
    <property type="match status" value="1"/>
</dbReference>
<keyword evidence="6" id="KW-1185">Reference proteome</keyword>
<evidence type="ECO:0000313" key="5">
    <source>
        <dbReference type="EMBL" id="MFB9904869.1"/>
    </source>
</evidence>
<evidence type="ECO:0000256" key="2">
    <source>
        <dbReference type="ARBA" id="ARBA00023002"/>
    </source>
</evidence>
<proteinExistence type="inferred from homology"/>
<dbReference type="InterPro" id="IPR004104">
    <property type="entry name" value="Gfo/Idh/MocA-like_OxRdtase_C"/>
</dbReference>
<comment type="similarity">
    <text evidence="1">Belongs to the Gfo/Idh/MocA family.</text>
</comment>